<dbReference type="InterPro" id="IPR029787">
    <property type="entry name" value="Nucleotide_cyclase"/>
</dbReference>
<evidence type="ECO:0000259" key="5">
    <source>
        <dbReference type="PROSITE" id="PS50113"/>
    </source>
</evidence>
<protein>
    <recommendedName>
        <fullName evidence="1">diguanylate cyclase</fullName>
        <ecNumber evidence="1">2.7.7.65</ecNumber>
    </recommendedName>
</protein>
<dbReference type="InterPro" id="IPR035965">
    <property type="entry name" value="PAS-like_dom_sf"/>
</dbReference>
<gene>
    <name evidence="7" type="ORF">F1189_27945</name>
</gene>
<evidence type="ECO:0000256" key="3">
    <source>
        <dbReference type="SAM" id="Phobius"/>
    </source>
</evidence>
<evidence type="ECO:0000313" key="7">
    <source>
        <dbReference type="EMBL" id="KAA5608682.1"/>
    </source>
</evidence>
<dbReference type="CDD" id="cd01949">
    <property type="entry name" value="GGDEF"/>
    <property type="match status" value="1"/>
</dbReference>
<dbReference type="SMART" id="SM00086">
    <property type="entry name" value="PAC"/>
    <property type="match status" value="1"/>
</dbReference>
<dbReference type="GO" id="GO:0043709">
    <property type="term" value="P:cell adhesion involved in single-species biofilm formation"/>
    <property type="evidence" value="ECO:0007669"/>
    <property type="project" value="TreeGrafter"/>
</dbReference>
<dbReference type="SMART" id="SM00267">
    <property type="entry name" value="GGDEF"/>
    <property type="match status" value="1"/>
</dbReference>
<dbReference type="EMBL" id="VWPK01000072">
    <property type="protein sequence ID" value="KAA5608682.1"/>
    <property type="molecule type" value="Genomic_DNA"/>
</dbReference>
<feature type="transmembrane region" description="Helical" evidence="3">
    <location>
        <begin position="288"/>
        <end position="309"/>
    </location>
</feature>
<dbReference type="PANTHER" id="PTHR45138:SF9">
    <property type="entry name" value="DIGUANYLATE CYCLASE DGCM-RELATED"/>
    <property type="match status" value="1"/>
</dbReference>
<evidence type="ECO:0000256" key="1">
    <source>
        <dbReference type="ARBA" id="ARBA00012528"/>
    </source>
</evidence>
<dbReference type="InterPro" id="IPR050469">
    <property type="entry name" value="Diguanylate_Cyclase"/>
</dbReference>
<dbReference type="InterPro" id="IPR000700">
    <property type="entry name" value="PAS-assoc_C"/>
</dbReference>
<dbReference type="RefSeq" id="WP_150045171.1">
    <property type="nucleotide sequence ID" value="NZ_OW485604.1"/>
</dbReference>
<comment type="catalytic activity">
    <reaction evidence="2">
        <text>2 GTP = 3',3'-c-di-GMP + 2 diphosphate</text>
        <dbReference type="Rhea" id="RHEA:24898"/>
        <dbReference type="ChEBI" id="CHEBI:33019"/>
        <dbReference type="ChEBI" id="CHEBI:37565"/>
        <dbReference type="ChEBI" id="CHEBI:58805"/>
        <dbReference type="EC" id="2.7.7.65"/>
    </reaction>
</comment>
<proteinExistence type="predicted"/>
<feature type="transmembrane region" description="Helical" evidence="3">
    <location>
        <begin position="12"/>
        <end position="34"/>
    </location>
</feature>
<keyword evidence="8" id="KW-1185">Reference proteome</keyword>
<organism evidence="7 8">
    <name type="scientific">Rhodovastum atsumiense</name>
    <dbReference type="NCBI Taxonomy" id="504468"/>
    <lineage>
        <taxon>Bacteria</taxon>
        <taxon>Pseudomonadati</taxon>
        <taxon>Pseudomonadota</taxon>
        <taxon>Alphaproteobacteria</taxon>
        <taxon>Acetobacterales</taxon>
        <taxon>Acetobacteraceae</taxon>
        <taxon>Rhodovastum</taxon>
    </lineage>
</organism>
<dbReference type="Pfam" id="PF22588">
    <property type="entry name" value="dCache_1_like"/>
    <property type="match status" value="1"/>
</dbReference>
<comment type="caution">
    <text evidence="7">The sequence shown here is derived from an EMBL/GenBank/DDBJ whole genome shotgun (WGS) entry which is preliminary data.</text>
</comment>
<evidence type="ECO:0000256" key="2">
    <source>
        <dbReference type="ARBA" id="ARBA00034247"/>
    </source>
</evidence>
<dbReference type="InterPro" id="IPR043128">
    <property type="entry name" value="Rev_trsase/Diguanyl_cyclase"/>
</dbReference>
<name>A0A5M6IKH1_9PROT</name>
<dbReference type="Pfam" id="PF00990">
    <property type="entry name" value="GGDEF"/>
    <property type="match status" value="1"/>
</dbReference>
<dbReference type="GO" id="GO:0052621">
    <property type="term" value="F:diguanylate cyclase activity"/>
    <property type="evidence" value="ECO:0007669"/>
    <property type="project" value="UniProtKB-EC"/>
</dbReference>
<accession>A0A5M6IKH1</accession>
<dbReference type="PROSITE" id="PS50887">
    <property type="entry name" value="GGDEF"/>
    <property type="match status" value="1"/>
</dbReference>
<dbReference type="NCBIfam" id="TIGR00254">
    <property type="entry name" value="GGDEF"/>
    <property type="match status" value="1"/>
</dbReference>
<dbReference type="PROSITE" id="PS50112">
    <property type="entry name" value="PAS"/>
    <property type="match status" value="1"/>
</dbReference>
<feature type="domain" description="PAC" evidence="5">
    <location>
        <begin position="399"/>
        <end position="452"/>
    </location>
</feature>
<dbReference type="SMART" id="SM00091">
    <property type="entry name" value="PAS"/>
    <property type="match status" value="1"/>
</dbReference>
<dbReference type="AlphaFoldDB" id="A0A5M6IKH1"/>
<feature type="domain" description="PAS" evidence="4">
    <location>
        <begin position="326"/>
        <end position="382"/>
    </location>
</feature>
<dbReference type="InterPro" id="IPR000014">
    <property type="entry name" value="PAS"/>
</dbReference>
<dbReference type="PANTHER" id="PTHR45138">
    <property type="entry name" value="REGULATORY COMPONENTS OF SENSORY TRANSDUCTION SYSTEM"/>
    <property type="match status" value="1"/>
</dbReference>
<dbReference type="Proteomes" id="UP000325255">
    <property type="component" value="Unassembled WGS sequence"/>
</dbReference>
<dbReference type="InterPro" id="IPR000160">
    <property type="entry name" value="GGDEF_dom"/>
</dbReference>
<evidence type="ECO:0000313" key="8">
    <source>
        <dbReference type="Proteomes" id="UP000325255"/>
    </source>
</evidence>
<keyword evidence="3" id="KW-1133">Transmembrane helix</keyword>
<dbReference type="SUPFAM" id="SSF55785">
    <property type="entry name" value="PYP-like sensor domain (PAS domain)"/>
    <property type="match status" value="1"/>
</dbReference>
<dbReference type="Gene3D" id="3.30.450.20">
    <property type="entry name" value="PAS domain"/>
    <property type="match status" value="3"/>
</dbReference>
<dbReference type="GO" id="GO:1902201">
    <property type="term" value="P:negative regulation of bacterial-type flagellum-dependent cell motility"/>
    <property type="evidence" value="ECO:0007669"/>
    <property type="project" value="TreeGrafter"/>
</dbReference>
<feature type="domain" description="GGDEF" evidence="6">
    <location>
        <begin position="491"/>
        <end position="627"/>
    </location>
</feature>
<dbReference type="OrthoDB" id="9812260at2"/>
<keyword evidence="3" id="KW-0812">Transmembrane</keyword>
<reference evidence="7 8" key="1">
    <citation type="submission" date="2019-09" db="EMBL/GenBank/DDBJ databases">
        <title>Genome sequence of Rhodovastum atsumiense, a diverse member of the Acetobacteraceae family of non-sulfur purple photosynthetic bacteria.</title>
        <authorList>
            <person name="Meyer T."/>
            <person name="Kyndt J."/>
        </authorList>
    </citation>
    <scope>NUCLEOTIDE SEQUENCE [LARGE SCALE GENOMIC DNA]</scope>
    <source>
        <strain evidence="7 8">DSM 21279</strain>
    </source>
</reference>
<dbReference type="GO" id="GO:0005886">
    <property type="term" value="C:plasma membrane"/>
    <property type="evidence" value="ECO:0007669"/>
    <property type="project" value="TreeGrafter"/>
</dbReference>
<dbReference type="Pfam" id="PF08447">
    <property type="entry name" value="PAS_3"/>
    <property type="match status" value="1"/>
</dbReference>
<dbReference type="InterPro" id="IPR013655">
    <property type="entry name" value="PAS_fold_3"/>
</dbReference>
<dbReference type="FunFam" id="3.30.70.270:FF:000001">
    <property type="entry name" value="Diguanylate cyclase domain protein"/>
    <property type="match status" value="1"/>
</dbReference>
<dbReference type="CDD" id="cd00130">
    <property type="entry name" value="PAS"/>
    <property type="match status" value="1"/>
</dbReference>
<dbReference type="PROSITE" id="PS50113">
    <property type="entry name" value="PAC"/>
    <property type="match status" value="1"/>
</dbReference>
<sequence>MMPSGVPPRLLRAFLATGPALLAGFFAFALWVMWEARQEAWNKAALAAANLTTVVERDLSRNIDGLDLSLQGAIKSLSLPGIGTAEPGLRQAALFDISTTAHDLGAVMVIDAAGDRIYESVSDMPRAGNVSGRDYFTVHRDRADAGLHISHPFRRMHGGDWAIALSRRLPSPDGAFVGIVAGTMRLASFSELVRGLDLGDRGTLTLLQTDGTIVARAPPKDESVIGKTFPHSVVLRHFADADSGTFEETSVVDGVRRLYAYRKVGDHPLIVVTATAMDTVYAEWRTKALQIALIVVALGGTGMMLVALLRREVRRRLEAERAARASEAQYRAVADYSSDAILRTGLDGVRRYLSPSTEHLVGYRPDELVGRRWTANVHPDDRPIVELVLARLRGGIPQVTATYRVLHKDGSVVWIESQSSLIRNRPGGEADEIVTIARDVTARKQAEDALAALTEELAQQATTDALTGLANRRQFDRLLEQEVRRMRREAQPLSLLLLDADCFKLYNDRYGHPMGDQVLRNIAEAIRSVIRRPGDVGVRHGGEEFAVILPNTPSEGAVRVAEAIRKAVAAWNMPHERAPAGIVTVSVGAVSVHPGPDTAVASLLADADRALYAAKAGGRNRTVHAAVGGGTEAVRC</sequence>
<evidence type="ECO:0000259" key="6">
    <source>
        <dbReference type="PROSITE" id="PS50887"/>
    </source>
</evidence>
<dbReference type="InterPro" id="IPR001610">
    <property type="entry name" value="PAC"/>
</dbReference>
<keyword evidence="3" id="KW-0472">Membrane</keyword>
<dbReference type="NCBIfam" id="TIGR00229">
    <property type="entry name" value="sensory_box"/>
    <property type="match status" value="1"/>
</dbReference>
<dbReference type="CDD" id="cd12915">
    <property type="entry name" value="PDC2_DGC_like"/>
    <property type="match status" value="1"/>
</dbReference>
<dbReference type="InterPro" id="IPR054327">
    <property type="entry name" value="His-kinase-like_sensor"/>
</dbReference>
<dbReference type="CDD" id="cd12914">
    <property type="entry name" value="PDC1_DGC_like"/>
    <property type="match status" value="1"/>
</dbReference>
<dbReference type="EC" id="2.7.7.65" evidence="1"/>
<dbReference type="Gene3D" id="3.30.70.270">
    <property type="match status" value="1"/>
</dbReference>
<evidence type="ECO:0000259" key="4">
    <source>
        <dbReference type="PROSITE" id="PS50112"/>
    </source>
</evidence>
<dbReference type="SUPFAM" id="SSF55073">
    <property type="entry name" value="Nucleotide cyclase"/>
    <property type="match status" value="1"/>
</dbReference>